<accession>A0ACC3Z139</accession>
<evidence type="ECO:0000313" key="2">
    <source>
        <dbReference type="Proteomes" id="UP000805649"/>
    </source>
</evidence>
<dbReference type="EMBL" id="VUJX02000004">
    <property type="protein sequence ID" value="KAL0937803.1"/>
    <property type="molecule type" value="Genomic_DNA"/>
</dbReference>
<comment type="caution">
    <text evidence="1">The sequence shown here is derived from an EMBL/GenBank/DDBJ whole genome shotgun (WGS) entry which is preliminary data.</text>
</comment>
<protein>
    <submittedName>
        <fullName evidence="1">Uncharacterized protein</fullName>
    </submittedName>
</protein>
<sequence>MRPAENQQLVFFPYQYGVGILGRQHRGIHPLDCRSATTVQLMQVGGHTCQTRLAGNFAFSRETWPSAQPKASPRCLAFGTPAAAPPEWGLINKPWMEADRRLPHFP</sequence>
<dbReference type="Proteomes" id="UP000805649">
    <property type="component" value="Unassembled WGS sequence"/>
</dbReference>
<proteinExistence type="predicted"/>
<reference evidence="1 2" key="1">
    <citation type="journal article" date="2020" name="Phytopathology">
        <title>Genome Sequence Resources of Colletotrichum truncatum, C. plurivorum, C. musicola, and C. sojae: Four Species Pathogenic to Soybean (Glycine max).</title>
        <authorList>
            <person name="Rogerio F."/>
            <person name="Boufleur T.R."/>
            <person name="Ciampi-Guillardi M."/>
            <person name="Sukno S.A."/>
            <person name="Thon M.R."/>
            <person name="Massola Junior N.S."/>
            <person name="Baroncelli R."/>
        </authorList>
    </citation>
    <scope>NUCLEOTIDE SEQUENCE [LARGE SCALE GENOMIC DNA]</scope>
    <source>
        <strain evidence="1 2">CMES1059</strain>
    </source>
</reference>
<keyword evidence="2" id="KW-1185">Reference proteome</keyword>
<evidence type="ECO:0000313" key="1">
    <source>
        <dbReference type="EMBL" id="KAL0937803.1"/>
    </source>
</evidence>
<gene>
    <name evidence="1" type="ORF">CTRU02_207534</name>
</gene>
<organism evidence="1 2">
    <name type="scientific">Colletotrichum truncatum</name>
    <name type="common">Anthracnose fungus</name>
    <name type="synonym">Colletotrichum capsici</name>
    <dbReference type="NCBI Taxonomy" id="5467"/>
    <lineage>
        <taxon>Eukaryota</taxon>
        <taxon>Fungi</taxon>
        <taxon>Dikarya</taxon>
        <taxon>Ascomycota</taxon>
        <taxon>Pezizomycotina</taxon>
        <taxon>Sordariomycetes</taxon>
        <taxon>Hypocreomycetidae</taxon>
        <taxon>Glomerellales</taxon>
        <taxon>Glomerellaceae</taxon>
        <taxon>Colletotrichum</taxon>
        <taxon>Colletotrichum truncatum species complex</taxon>
    </lineage>
</organism>
<name>A0ACC3Z139_COLTU</name>